<evidence type="ECO:0000256" key="4">
    <source>
        <dbReference type="ARBA" id="ARBA00023242"/>
    </source>
</evidence>
<keyword evidence="4" id="KW-0539">Nucleus</keyword>
<dbReference type="FunFam" id="2.30.18.10:FF:000005">
    <property type="entry name" value="transcription initiation factor IIA large subunit"/>
    <property type="match status" value="1"/>
</dbReference>
<dbReference type="PANTHER" id="PTHR12694">
    <property type="entry name" value="TRANSCRIPTION INITIATION FACTOR IIA SUBUNIT 1"/>
    <property type="match status" value="1"/>
</dbReference>
<evidence type="ECO:0000313" key="7">
    <source>
        <dbReference type="Proteomes" id="UP001054252"/>
    </source>
</evidence>
<dbReference type="Gene3D" id="2.30.18.10">
    <property type="entry name" value="Transcription factor IIA (TFIIA), beta-barrel domain"/>
    <property type="match status" value="1"/>
</dbReference>
<evidence type="ECO:0000256" key="3">
    <source>
        <dbReference type="ARBA" id="ARBA00023163"/>
    </source>
</evidence>
<evidence type="ECO:0008006" key="8">
    <source>
        <dbReference type="Google" id="ProtNLM"/>
    </source>
</evidence>
<dbReference type="EMBL" id="BPVZ01000098">
    <property type="protein sequence ID" value="GKV32927.1"/>
    <property type="molecule type" value="Genomic_DNA"/>
</dbReference>
<evidence type="ECO:0000313" key="6">
    <source>
        <dbReference type="EMBL" id="GKV32927.1"/>
    </source>
</evidence>
<dbReference type="GO" id="GO:0005672">
    <property type="term" value="C:transcription factor TFIIA complex"/>
    <property type="evidence" value="ECO:0007669"/>
    <property type="project" value="InterPro"/>
</dbReference>
<proteinExistence type="inferred from homology"/>
<comment type="subcellular location">
    <subcellularLocation>
        <location evidence="1">Nucleus</location>
    </subcellularLocation>
</comment>
<dbReference type="InterPro" id="IPR004855">
    <property type="entry name" value="TFIIA_asu/bsu"/>
</dbReference>
<dbReference type="PANTHER" id="PTHR12694:SF8">
    <property type="entry name" value="TRANSCRIPTION INITIATION FACTOR IIA SUBUNIT 1"/>
    <property type="match status" value="1"/>
</dbReference>
<dbReference type="Pfam" id="PF03153">
    <property type="entry name" value="TFIIA"/>
    <property type="match status" value="1"/>
</dbReference>
<feature type="region of interest" description="Disordered" evidence="5">
    <location>
        <begin position="175"/>
        <end position="205"/>
    </location>
</feature>
<accession>A0AAV5L703</accession>
<dbReference type="AlphaFoldDB" id="A0AAV5L703"/>
<gene>
    <name evidence="6" type="ORF">SLEP1_g41489</name>
</gene>
<dbReference type="InterPro" id="IPR009088">
    <property type="entry name" value="TFIIA_b-brl"/>
</dbReference>
<dbReference type="GO" id="GO:0006367">
    <property type="term" value="P:transcription initiation at RNA polymerase II promoter"/>
    <property type="evidence" value="ECO:0007669"/>
    <property type="project" value="InterPro"/>
</dbReference>
<name>A0AAV5L703_9ROSI</name>
<comment type="caution">
    <text evidence="6">The sequence shown here is derived from an EMBL/GenBank/DDBJ whole genome shotgun (WGS) entry which is preliminary data.</text>
</comment>
<evidence type="ECO:0000256" key="1">
    <source>
        <dbReference type="ARBA" id="ARBA00004123"/>
    </source>
</evidence>
<feature type="compositionally biased region" description="Acidic residues" evidence="5">
    <location>
        <begin position="185"/>
        <end position="205"/>
    </location>
</feature>
<dbReference type="SMART" id="SM01371">
    <property type="entry name" value="TFIIA"/>
    <property type="match status" value="1"/>
</dbReference>
<comment type="similarity">
    <text evidence="2">Belongs to the TFIIA subunit 1 family.</text>
</comment>
<organism evidence="6 7">
    <name type="scientific">Rubroshorea leprosula</name>
    <dbReference type="NCBI Taxonomy" id="152421"/>
    <lineage>
        <taxon>Eukaryota</taxon>
        <taxon>Viridiplantae</taxon>
        <taxon>Streptophyta</taxon>
        <taxon>Embryophyta</taxon>
        <taxon>Tracheophyta</taxon>
        <taxon>Spermatophyta</taxon>
        <taxon>Magnoliopsida</taxon>
        <taxon>eudicotyledons</taxon>
        <taxon>Gunneridae</taxon>
        <taxon>Pentapetalae</taxon>
        <taxon>rosids</taxon>
        <taxon>malvids</taxon>
        <taxon>Malvales</taxon>
        <taxon>Dipterocarpaceae</taxon>
        <taxon>Rubroshorea</taxon>
    </lineage>
</organism>
<dbReference type="Proteomes" id="UP001054252">
    <property type="component" value="Unassembled WGS sequence"/>
</dbReference>
<dbReference type="CDD" id="cd07976">
    <property type="entry name" value="TFIIA_alpha_beta_like"/>
    <property type="match status" value="1"/>
</dbReference>
<evidence type="ECO:0000256" key="5">
    <source>
        <dbReference type="SAM" id="MobiDB-lite"/>
    </source>
</evidence>
<sequence length="277" mass="30775">MSSITAHFSSMSPNNSFPDIYSVDGTPMNDPWTRQLLGTGHKLGYTSVGKLRPLISYGLLGSVSNESLHCISDEFYNASPHAPPSSREDDLPTGNVLDNYEPFSTSSSISPVDIVEFANELVVPSSSHPTRIKTRSDGSVEHYKACLVAKSFTQEYGIDYEETFAPVARLTSAATPAPVVQNDAADGDDDEPLNENDDDDLDDVDQGEERNTQHFVLAQFDKVTRTKSRWKCKLKDGIVHINNRDILFNKARQMENLSSNFVRDMPIYHQVAVKDQI</sequence>
<dbReference type="SUPFAM" id="SSF50784">
    <property type="entry name" value="Transcription factor IIA (TFIIA), beta-barrel domain"/>
    <property type="match status" value="1"/>
</dbReference>
<keyword evidence="3" id="KW-0804">Transcription</keyword>
<reference evidence="6 7" key="1">
    <citation type="journal article" date="2021" name="Commun. Biol.">
        <title>The genome of Shorea leprosula (Dipterocarpaceae) highlights the ecological relevance of drought in aseasonal tropical rainforests.</title>
        <authorList>
            <person name="Ng K.K.S."/>
            <person name="Kobayashi M.J."/>
            <person name="Fawcett J.A."/>
            <person name="Hatakeyama M."/>
            <person name="Paape T."/>
            <person name="Ng C.H."/>
            <person name="Ang C.C."/>
            <person name="Tnah L.H."/>
            <person name="Lee C.T."/>
            <person name="Nishiyama T."/>
            <person name="Sese J."/>
            <person name="O'Brien M.J."/>
            <person name="Copetti D."/>
            <person name="Mohd Noor M.I."/>
            <person name="Ong R.C."/>
            <person name="Putra M."/>
            <person name="Sireger I.Z."/>
            <person name="Indrioko S."/>
            <person name="Kosugi Y."/>
            <person name="Izuno A."/>
            <person name="Isagi Y."/>
            <person name="Lee S.L."/>
            <person name="Shimizu K.K."/>
        </authorList>
    </citation>
    <scope>NUCLEOTIDE SEQUENCE [LARGE SCALE GENOMIC DNA]</scope>
    <source>
        <strain evidence="6">214</strain>
    </source>
</reference>
<protein>
    <recommendedName>
        <fullName evidence="8">Reverse transcriptase Ty1/copia-type domain-containing protein</fullName>
    </recommendedName>
</protein>
<evidence type="ECO:0000256" key="2">
    <source>
        <dbReference type="ARBA" id="ARBA00010059"/>
    </source>
</evidence>
<keyword evidence="7" id="KW-1185">Reference proteome</keyword>